<dbReference type="PROSITE" id="PS00592">
    <property type="entry name" value="GH9_2"/>
    <property type="match status" value="1"/>
</dbReference>
<evidence type="ECO:0000256" key="3">
    <source>
        <dbReference type="ARBA" id="ARBA00022801"/>
    </source>
</evidence>
<keyword evidence="3 8" id="KW-0378">Hydrolase</keyword>
<comment type="catalytic activity">
    <reaction evidence="1 9">
        <text>Endohydrolysis of (1-&gt;4)-beta-D-glucosidic linkages in cellulose, lichenin and cereal beta-D-glucans.</text>
        <dbReference type="EC" id="3.2.1.4"/>
    </reaction>
</comment>
<dbReference type="SUPFAM" id="SSF48208">
    <property type="entry name" value="Six-hairpin glycosidases"/>
    <property type="match status" value="1"/>
</dbReference>
<keyword evidence="6 8" id="KW-0326">Glycosidase</keyword>
<evidence type="ECO:0000256" key="4">
    <source>
        <dbReference type="ARBA" id="ARBA00023001"/>
    </source>
</evidence>
<evidence type="ECO:0000256" key="1">
    <source>
        <dbReference type="ARBA" id="ARBA00000966"/>
    </source>
</evidence>
<evidence type="ECO:0000313" key="12">
    <source>
        <dbReference type="Proteomes" id="UP000631114"/>
    </source>
</evidence>
<sequence length="102" mass="11452">MSLIDVRVIISKQPQANYILGKNPKSMSYLVGYGANYPVHVHDRGASIISTSILHSVVECVEGFEKWYSQKDRNPMLYLEHLLEVLTVKINSPMSGTITNSE</sequence>
<organism evidence="11 12">
    <name type="scientific">Coptis chinensis</name>
    <dbReference type="NCBI Taxonomy" id="261450"/>
    <lineage>
        <taxon>Eukaryota</taxon>
        <taxon>Viridiplantae</taxon>
        <taxon>Streptophyta</taxon>
        <taxon>Embryophyta</taxon>
        <taxon>Tracheophyta</taxon>
        <taxon>Spermatophyta</taxon>
        <taxon>Magnoliopsida</taxon>
        <taxon>Ranunculales</taxon>
        <taxon>Ranunculaceae</taxon>
        <taxon>Coptidoideae</taxon>
        <taxon>Coptis</taxon>
    </lineage>
</organism>
<evidence type="ECO:0000259" key="10">
    <source>
        <dbReference type="Pfam" id="PF00759"/>
    </source>
</evidence>
<evidence type="ECO:0000313" key="11">
    <source>
        <dbReference type="EMBL" id="KAF9614066.1"/>
    </source>
</evidence>
<keyword evidence="12" id="KW-1185">Reference proteome</keyword>
<dbReference type="InterPro" id="IPR001701">
    <property type="entry name" value="Glyco_hydro_9"/>
</dbReference>
<dbReference type="EC" id="3.2.1.4" evidence="9"/>
<dbReference type="GO" id="GO:0008810">
    <property type="term" value="F:cellulase activity"/>
    <property type="evidence" value="ECO:0007669"/>
    <property type="project" value="UniProtKB-EC"/>
</dbReference>
<keyword evidence="5 8" id="KW-0119">Carbohydrate metabolism</keyword>
<evidence type="ECO:0000256" key="9">
    <source>
        <dbReference type="RuleBase" id="RU361166"/>
    </source>
</evidence>
<gene>
    <name evidence="11" type="ORF">IFM89_014866</name>
</gene>
<comment type="similarity">
    <text evidence="2 8 9">Belongs to the glycosyl hydrolase 9 (cellulase E) family.</text>
</comment>
<dbReference type="InterPro" id="IPR012341">
    <property type="entry name" value="6hp_glycosidase-like_sf"/>
</dbReference>
<dbReference type="Gene3D" id="1.50.10.10">
    <property type="match status" value="1"/>
</dbReference>
<dbReference type="Pfam" id="PF00759">
    <property type="entry name" value="Glyco_hydro_9"/>
    <property type="match status" value="1"/>
</dbReference>
<evidence type="ECO:0000256" key="5">
    <source>
        <dbReference type="ARBA" id="ARBA00023277"/>
    </source>
</evidence>
<keyword evidence="7 8" id="KW-0624">Polysaccharide degradation</keyword>
<comment type="caution">
    <text evidence="11">The sequence shown here is derived from an EMBL/GenBank/DDBJ whole genome shotgun (WGS) entry which is preliminary data.</text>
</comment>
<keyword evidence="4 9" id="KW-0136">Cellulose degradation</keyword>
<name>A0A835M804_9MAGN</name>
<proteinExistence type="inferred from homology"/>
<dbReference type="EMBL" id="JADFTS010000003">
    <property type="protein sequence ID" value="KAF9614066.1"/>
    <property type="molecule type" value="Genomic_DNA"/>
</dbReference>
<dbReference type="PANTHER" id="PTHR22298">
    <property type="entry name" value="ENDO-1,4-BETA-GLUCANASE"/>
    <property type="match status" value="1"/>
</dbReference>
<dbReference type="GO" id="GO:0030245">
    <property type="term" value="P:cellulose catabolic process"/>
    <property type="evidence" value="ECO:0007669"/>
    <property type="project" value="UniProtKB-KW"/>
</dbReference>
<dbReference type="InterPro" id="IPR018221">
    <property type="entry name" value="Glyco_hydro_9_His_AS"/>
</dbReference>
<dbReference type="AlphaFoldDB" id="A0A835M804"/>
<evidence type="ECO:0000256" key="6">
    <source>
        <dbReference type="ARBA" id="ARBA00023295"/>
    </source>
</evidence>
<evidence type="ECO:0000256" key="2">
    <source>
        <dbReference type="ARBA" id="ARBA00007072"/>
    </source>
</evidence>
<protein>
    <recommendedName>
        <fullName evidence="9">Endoglucanase</fullName>
        <ecNumber evidence="9">3.2.1.4</ecNumber>
    </recommendedName>
</protein>
<dbReference type="OrthoDB" id="10257085at2759"/>
<evidence type="ECO:0000256" key="7">
    <source>
        <dbReference type="ARBA" id="ARBA00023326"/>
    </source>
</evidence>
<dbReference type="Proteomes" id="UP000631114">
    <property type="component" value="Unassembled WGS sequence"/>
</dbReference>
<accession>A0A835M804</accession>
<feature type="active site" evidence="8">
    <location>
        <position position="42"/>
    </location>
</feature>
<evidence type="ECO:0000256" key="8">
    <source>
        <dbReference type="PROSITE-ProRule" id="PRU10059"/>
    </source>
</evidence>
<dbReference type="InterPro" id="IPR008928">
    <property type="entry name" value="6-hairpin_glycosidase_sf"/>
</dbReference>
<reference evidence="11 12" key="1">
    <citation type="submission" date="2020-10" db="EMBL/GenBank/DDBJ databases">
        <title>The Coptis chinensis genome and diversification of protoberbering-type alkaloids.</title>
        <authorList>
            <person name="Wang B."/>
            <person name="Shu S."/>
            <person name="Song C."/>
            <person name="Liu Y."/>
        </authorList>
    </citation>
    <scope>NUCLEOTIDE SEQUENCE [LARGE SCALE GENOMIC DNA]</scope>
    <source>
        <strain evidence="11">HL-2020</strain>
        <tissue evidence="11">Leaf</tissue>
    </source>
</reference>
<feature type="domain" description="Glycoside hydrolase family 9" evidence="10">
    <location>
        <begin position="14"/>
        <end position="51"/>
    </location>
</feature>